<sequence>MRQQTKDILIRFDEFGSYETPTDFNSKEIKSNESKLTNNLIDKFGVDFIVDDQIQDASFFCDIKIPHDLVINPKPQIGYSIRISNFGQLATINFETEYSKETVQAIINILDQNGFVYVSADELDEDYDGSFTDFYNLLGGETPSWGIRYFDYL</sequence>
<comment type="caution">
    <text evidence="1">The sequence shown here is derived from an EMBL/GenBank/DDBJ whole genome shotgun (WGS) entry which is preliminary data.</text>
</comment>
<dbReference type="RefSeq" id="WP_379839089.1">
    <property type="nucleotide sequence ID" value="NZ_JBHRYQ010000001.1"/>
</dbReference>
<proteinExistence type="predicted"/>
<accession>A0ABV7YZ73</accession>
<keyword evidence="2" id="KW-1185">Reference proteome</keyword>
<gene>
    <name evidence="1" type="ORF">ACFOOI_16285</name>
</gene>
<dbReference type="Proteomes" id="UP001595616">
    <property type="component" value="Unassembled WGS sequence"/>
</dbReference>
<protein>
    <submittedName>
        <fullName evidence="1">Uncharacterized protein</fullName>
    </submittedName>
</protein>
<evidence type="ECO:0000313" key="1">
    <source>
        <dbReference type="EMBL" id="MFC3812221.1"/>
    </source>
</evidence>
<organism evidence="1 2">
    <name type="scientific">Lacihabitans lacunae</name>
    <dbReference type="NCBI Taxonomy" id="1028214"/>
    <lineage>
        <taxon>Bacteria</taxon>
        <taxon>Pseudomonadati</taxon>
        <taxon>Bacteroidota</taxon>
        <taxon>Cytophagia</taxon>
        <taxon>Cytophagales</taxon>
        <taxon>Leadbetterellaceae</taxon>
        <taxon>Lacihabitans</taxon>
    </lineage>
</organism>
<reference evidence="2" key="1">
    <citation type="journal article" date="2019" name="Int. J. Syst. Evol. Microbiol.">
        <title>The Global Catalogue of Microorganisms (GCM) 10K type strain sequencing project: providing services to taxonomists for standard genome sequencing and annotation.</title>
        <authorList>
            <consortium name="The Broad Institute Genomics Platform"/>
            <consortium name="The Broad Institute Genome Sequencing Center for Infectious Disease"/>
            <person name="Wu L."/>
            <person name="Ma J."/>
        </authorList>
    </citation>
    <scope>NUCLEOTIDE SEQUENCE [LARGE SCALE GENOMIC DNA]</scope>
    <source>
        <strain evidence="2">CECT 7956</strain>
    </source>
</reference>
<dbReference type="EMBL" id="JBHRYQ010000001">
    <property type="protein sequence ID" value="MFC3812221.1"/>
    <property type="molecule type" value="Genomic_DNA"/>
</dbReference>
<name>A0ABV7YZ73_9BACT</name>
<evidence type="ECO:0000313" key="2">
    <source>
        <dbReference type="Proteomes" id="UP001595616"/>
    </source>
</evidence>